<comment type="cofactor">
    <cofactor evidence="8">
        <name>Mg(2+)</name>
        <dbReference type="ChEBI" id="CHEBI:18420"/>
    </cofactor>
</comment>
<comment type="similarity">
    <text evidence="2 9">Belongs to the class II aldolase/RraA-like family.</text>
</comment>
<dbReference type="Gramene" id="TraesPARA_EIv1.0_2356000.1">
    <property type="protein sequence ID" value="TraesPARA_EIv1.0_2356000.1.CDS1"/>
    <property type="gene ID" value="TraesPARA_EIv1.0_2356000"/>
</dbReference>
<dbReference type="EnsemblPlants" id="TraesCS7A02G538100.1">
    <property type="protein sequence ID" value="TraesCS7A02G538100.1.cds1"/>
    <property type="gene ID" value="TraesCS7A02G538100"/>
</dbReference>
<dbReference type="Gramene" id="TraesNOR7A03G04071170.1">
    <property type="protein sequence ID" value="TraesNOR7A03G04071170.1.CDS1"/>
    <property type="gene ID" value="TraesNOR7A03G04071170"/>
</dbReference>
<dbReference type="EC" id="4.1.1.112" evidence="9"/>
<dbReference type="GO" id="GO:0047443">
    <property type="term" value="F:4-hydroxy-4-methyl-2-oxoglutarate aldolase activity"/>
    <property type="evidence" value="ECO:0007669"/>
    <property type="project" value="UniProtKB-EC"/>
</dbReference>
<sequence>MGSEKFPTPVADLCDANASLILAGELRILEPVFQPYGQCRSFSGRVVTMRVLEHNAGLRALLETPGEGHVLVLDGGGSKRCALIGGTLAEVARGSGWAGAVVNGCVRDVDDVNGCAIGVRALASNPRKPGKSSATEMHVDVDVGGAVVRDGEWLYADSDGIIVCDREIYG</sequence>
<dbReference type="PANTHER" id="PTHR33254">
    <property type="entry name" value="4-HYDROXY-4-METHYL-2-OXOGLUTARATE ALDOLASE 3-RELATED"/>
    <property type="match status" value="1"/>
</dbReference>
<comment type="catalytic activity">
    <reaction evidence="1 9">
        <text>4-hydroxy-4-methyl-2-oxoglutarate = 2 pyruvate</text>
        <dbReference type="Rhea" id="RHEA:22748"/>
        <dbReference type="ChEBI" id="CHEBI:15361"/>
        <dbReference type="ChEBI" id="CHEBI:58276"/>
        <dbReference type="EC" id="4.1.3.17"/>
    </reaction>
</comment>
<evidence type="ECO:0000256" key="1">
    <source>
        <dbReference type="ARBA" id="ARBA00001342"/>
    </source>
</evidence>
<dbReference type="Gramene" id="TraesSTA7A03G04022520.1">
    <property type="protein sequence ID" value="TraesSTA7A03G04022520.1.CDS1"/>
    <property type="gene ID" value="TraesSTA7A03G04022520"/>
</dbReference>
<dbReference type="Gramene" id="TraesCS7A02G538100.1">
    <property type="protein sequence ID" value="TraesCS7A02G538100.1.cds1"/>
    <property type="gene ID" value="TraesCS7A02G538100"/>
</dbReference>
<organism evidence="10">
    <name type="scientific">Triticum aestivum</name>
    <name type="common">Wheat</name>
    <dbReference type="NCBI Taxonomy" id="4565"/>
    <lineage>
        <taxon>Eukaryota</taxon>
        <taxon>Viridiplantae</taxon>
        <taxon>Streptophyta</taxon>
        <taxon>Embryophyta</taxon>
        <taxon>Tracheophyta</taxon>
        <taxon>Spermatophyta</taxon>
        <taxon>Magnoliopsida</taxon>
        <taxon>Liliopsida</taxon>
        <taxon>Poales</taxon>
        <taxon>Poaceae</taxon>
        <taxon>BOP clade</taxon>
        <taxon>Pooideae</taxon>
        <taxon>Triticodae</taxon>
        <taxon>Triticeae</taxon>
        <taxon>Triticinae</taxon>
        <taxon>Triticum</taxon>
    </lineage>
</organism>
<feature type="binding site" evidence="8">
    <location>
        <position position="107"/>
    </location>
    <ligand>
        <name>substrate</name>
    </ligand>
</feature>
<dbReference type="GO" id="GO:0046872">
    <property type="term" value="F:metal ion binding"/>
    <property type="evidence" value="ECO:0007669"/>
    <property type="project" value="UniProtKB-KW"/>
</dbReference>
<dbReference type="Gramene" id="TraesRN7A0101302600.1">
    <property type="protein sequence ID" value="TraesRN7A0101302600.1"/>
    <property type="gene ID" value="TraesRN7A0101302600"/>
</dbReference>
<comment type="function">
    <text evidence="6 9">Catalyzes the aldol cleavage of 4-hydroxy-4-methyl-2-oxoglutarate (HMG) into 2 molecules of pyruvate. Also contains a secondary oxaloacetate (OAA) decarboxylase activity due to the common pyruvate enolate transition state formed following C-C bond cleavage in the retro-aldol and decarboxylation reactions.</text>
</comment>
<evidence type="ECO:0000313" key="10">
    <source>
        <dbReference type="EnsemblPlants" id="TraesCS7A02G538100.1.cds1"/>
    </source>
</evidence>
<dbReference type="STRING" id="4565.A0A3B6RNT6"/>
<comment type="cofactor">
    <cofactor evidence="9">
        <name>a divalent metal cation</name>
        <dbReference type="ChEBI" id="CHEBI:60240"/>
    </cofactor>
</comment>
<dbReference type="GO" id="GO:0051252">
    <property type="term" value="P:regulation of RNA metabolic process"/>
    <property type="evidence" value="ECO:0007669"/>
    <property type="project" value="InterPro"/>
</dbReference>
<keyword evidence="8" id="KW-0460">Magnesium</keyword>
<dbReference type="InterPro" id="IPR005493">
    <property type="entry name" value="RraA/RraA-like"/>
</dbReference>
<dbReference type="NCBIfam" id="NF006875">
    <property type="entry name" value="PRK09372.1"/>
    <property type="match status" value="1"/>
</dbReference>
<dbReference type="Gramene" id="TraesPARA_EIv1.0_2356000.2">
    <property type="protein sequence ID" value="TraesPARA_EIv1.0_2356000.2.CDS1"/>
    <property type="gene ID" value="TraesPARA_EIv1.0_2356000"/>
</dbReference>
<keyword evidence="4 8" id="KW-0479">Metal-binding</keyword>
<dbReference type="Proteomes" id="UP000019116">
    <property type="component" value="Chromosome 7A"/>
</dbReference>
<reference evidence="10" key="1">
    <citation type="submission" date="2018-08" db="EMBL/GenBank/DDBJ databases">
        <authorList>
            <person name="Rossello M."/>
        </authorList>
    </citation>
    <scope>NUCLEOTIDE SEQUENCE [LARGE SCALE GENOMIC DNA]</scope>
    <source>
        <strain evidence="10">cv. Chinese Spring</strain>
    </source>
</reference>
<feature type="binding site" evidence="8">
    <location>
        <position position="108"/>
    </location>
    <ligand>
        <name>Mg(2+)</name>
        <dbReference type="ChEBI" id="CHEBI:18420"/>
    </ligand>
</feature>
<dbReference type="EC" id="4.1.3.17" evidence="9"/>
<dbReference type="Gramene" id="TraesARI7A03G04002310.1">
    <property type="protein sequence ID" value="TraesARI7A03G04002310.1.CDS1"/>
    <property type="gene ID" value="TraesARI7A03G04002310"/>
</dbReference>
<evidence type="ECO:0000256" key="2">
    <source>
        <dbReference type="ARBA" id="ARBA00008621"/>
    </source>
</evidence>
<protein>
    <recommendedName>
        <fullName evidence="9">4-hydroxy-4-methyl-2-oxoglutarate aldolase</fullName>
        <shortName evidence="9">HMG aldolase</shortName>
        <ecNumber evidence="9">4.1.1.112</ecNumber>
        <ecNumber evidence="9">4.1.3.17</ecNumber>
    </recommendedName>
    <alternativeName>
        <fullName evidence="9">Oxaloacetate decarboxylase</fullName>
    </alternativeName>
</protein>
<reference evidence="10" key="2">
    <citation type="submission" date="2018-10" db="UniProtKB">
        <authorList>
            <consortium name="EnsemblPlants"/>
        </authorList>
    </citation>
    <scope>IDENTIFICATION</scope>
</reference>
<comment type="catalytic activity">
    <reaction evidence="7 9">
        <text>oxaloacetate + H(+) = pyruvate + CO2</text>
        <dbReference type="Rhea" id="RHEA:15641"/>
        <dbReference type="ChEBI" id="CHEBI:15361"/>
        <dbReference type="ChEBI" id="CHEBI:15378"/>
        <dbReference type="ChEBI" id="CHEBI:16452"/>
        <dbReference type="ChEBI" id="CHEBI:16526"/>
        <dbReference type="EC" id="4.1.1.112"/>
    </reaction>
</comment>
<evidence type="ECO:0000313" key="11">
    <source>
        <dbReference type="Proteomes" id="UP000019116"/>
    </source>
</evidence>
<evidence type="ECO:0000256" key="6">
    <source>
        <dbReference type="ARBA" id="ARBA00025046"/>
    </source>
</evidence>
<evidence type="ECO:0000256" key="9">
    <source>
        <dbReference type="RuleBase" id="RU004338"/>
    </source>
</evidence>
<dbReference type="AlphaFoldDB" id="A0A3B6RNT6"/>
<gene>
    <name evidence="10" type="primary">LOC123147059</name>
</gene>
<dbReference type="PANTHER" id="PTHR33254:SF4">
    <property type="entry name" value="4-HYDROXY-4-METHYL-2-OXOGLUTARATE ALDOLASE 3-RELATED"/>
    <property type="match status" value="1"/>
</dbReference>
<dbReference type="Gramene" id="TraesSYM7A03G03981140.1">
    <property type="protein sequence ID" value="TraesSYM7A03G03981140.1.CDS1"/>
    <property type="gene ID" value="TraesSYM7A03G03981140"/>
</dbReference>
<feature type="binding site" evidence="8">
    <location>
        <begin position="85"/>
        <end position="88"/>
    </location>
    <ligand>
        <name>substrate</name>
    </ligand>
</feature>
<accession>A0A3B6RNT6</accession>
<evidence type="ECO:0000256" key="4">
    <source>
        <dbReference type="ARBA" id="ARBA00022723"/>
    </source>
</evidence>
<dbReference type="CDD" id="cd16841">
    <property type="entry name" value="RraA_family"/>
    <property type="match status" value="1"/>
</dbReference>
<dbReference type="SUPFAM" id="SSF89562">
    <property type="entry name" value="RraA-like"/>
    <property type="match status" value="1"/>
</dbReference>
<dbReference type="Gramene" id="TraesKAR7A01G0460280.1">
    <property type="protein sequence ID" value="cds.TraesKAR7A01G0460280.1"/>
    <property type="gene ID" value="TraesKAR7A01G0460280"/>
</dbReference>
<dbReference type="Gene3D" id="3.50.30.40">
    <property type="entry name" value="Ribonuclease E inhibitor RraA/RraA-like"/>
    <property type="match status" value="1"/>
</dbReference>
<dbReference type="RefSeq" id="XP_044422243.1">
    <property type="nucleotide sequence ID" value="XM_044566308.1"/>
</dbReference>
<dbReference type="Gramene" id="TraesCS7A03G1310300.1">
    <property type="protein sequence ID" value="TraesCS7A03G1310300.1.CDS1"/>
    <property type="gene ID" value="TraesCS7A03G1310300"/>
</dbReference>
<keyword evidence="5 9" id="KW-0456">Lyase</keyword>
<dbReference type="GO" id="GO:0008948">
    <property type="term" value="F:oxaloacetate decarboxylase activity"/>
    <property type="evidence" value="ECO:0007669"/>
    <property type="project" value="UniProtKB-EC"/>
</dbReference>
<dbReference type="NCBIfam" id="TIGR01935">
    <property type="entry name" value="NOT-MenG"/>
    <property type="match status" value="1"/>
</dbReference>
<comment type="subunit">
    <text evidence="3 9">Homotrimer.</text>
</comment>
<dbReference type="InterPro" id="IPR010203">
    <property type="entry name" value="RraA"/>
</dbReference>
<keyword evidence="11" id="KW-1185">Reference proteome</keyword>
<dbReference type="OrthoDB" id="611638at2759"/>
<name>A0A3B6RNT6_WHEAT</name>
<evidence type="ECO:0000256" key="3">
    <source>
        <dbReference type="ARBA" id="ARBA00011233"/>
    </source>
</evidence>
<dbReference type="Gramene" id="TraesWEE_scaffold_1084483_01G000100.1">
    <property type="protein sequence ID" value="TraesWEE_scaffold_1084483_01G000100.1"/>
    <property type="gene ID" value="TraesWEE_scaffold_1084483_01G000100"/>
</dbReference>
<evidence type="ECO:0000256" key="7">
    <source>
        <dbReference type="ARBA" id="ARBA00047973"/>
    </source>
</evidence>
<proteinExistence type="inferred from homology"/>
<dbReference type="GO" id="GO:0008428">
    <property type="term" value="F:ribonuclease inhibitor activity"/>
    <property type="evidence" value="ECO:0007669"/>
    <property type="project" value="InterPro"/>
</dbReference>
<evidence type="ECO:0000256" key="5">
    <source>
        <dbReference type="ARBA" id="ARBA00023239"/>
    </source>
</evidence>
<evidence type="ECO:0000256" key="8">
    <source>
        <dbReference type="PIRSR" id="PIRSR605493-1"/>
    </source>
</evidence>
<dbReference type="Gramene" id="TraesLDM7A03G04030680.1">
    <property type="protein sequence ID" value="TraesLDM7A03G04030680.1.CDS1"/>
    <property type="gene ID" value="TraesLDM7A03G04030680"/>
</dbReference>
<dbReference type="SMR" id="A0A3B6RNT6"/>
<dbReference type="GeneID" id="123147059"/>
<dbReference type="InterPro" id="IPR036704">
    <property type="entry name" value="RraA/RraA-like_sf"/>
</dbReference>
<dbReference type="Pfam" id="PF03737">
    <property type="entry name" value="RraA-like"/>
    <property type="match status" value="1"/>
</dbReference>